<proteinExistence type="predicted"/>
<dbReference type="eggNOG" id="ENOG502ZHN4">
    <property type="taxonomic scope" value="Bacteria"/>
</dbReference>
<protein>
    <submittedName>
        <fullName evidence="1">Uncharacterized protein</fullName>
    </submittedName>
</protein>
<dbReference type="EMBL" id="AGEJ01000011">
    <property type="protein sequence ID" value="EMD17073.1"/>
    <property type="molecule type" value="Genomic_DNA"/>
</dbReference>
<accession>M2NFU1</accession>
<dbReference type="BioCyc" id="ECAT999415-HMP:GTTI-657-MONOMER"/>
<name>M2NFU1_9FIRM</name>
<dbReference type="Proteomes" id="UP000011758">
    <property type="component" value="Unassembled WGS sequence"/>
</dbReference>
<keyword evidence="2" id="KW-1185">Reference proteome</keyword>
<organism evidence="1 2">
    <name type="scientific">Eggerthia catenaformis OT 569 = DSM 20559</name>
    <dbReference type="NCBI Taxonomy" id="999415"/>
    <lineage>
        <taxon>Bacteria</taxon>
        <taxon>Bacillati</taxon>
        <taxon>Bacillota</taxon>
        <taxon>Erysipelotrichia</taxon>
        <taxon>Erysipelotrichales</taxon>
        <taxon>Coprobacillaceae</taxon>
        <taxon>Eggerthia</taxon>
    </lineage>
</organism>
<evidence type="ECO:0000313" key="1">
    <source>
        <dbReference type="EMBL" id="EMD17073.1"/>
    </source>
</evidence>
<dbReference type="STRING" id="999415.HMPREF9943_00636"/>
<gene>
    <name evidence="1" type="ORF">HMPREF9943_00636</name>
</gene>
<comment type="caution">
    <text evidence="1">The sequence shown here is derived from an EMBL/GenBank/DDBJ whole genome shotgun (WGS) entry which is preliminary data.</text>
</comment>
<reference evidence="1 2" key="1">
    <citation type="submission" date="2013-02" db="EMBL/GenBank/DDBJ databases">
        <title>The Genome Sequence of Lactobacillus catenaformis F0143.</title>
        <authorList>
            <consortium name="The Broad Institute Genome Sequencing Platform"/>
            <person name="Earl A."/>
            <person name="Ward D."/>
            <person name="Feldgarden M."/>
            <person name="Gevers D."/>
            <person name="Izard J."/>
            <person name="Blanton J.M."/>
            <person name="Mathney J."/>
            <person name="Dewhirst F.E."/>
            <person name="Young S.K."/>
            <person name="Zeng Q."/>
            <person name="Gargeya S."/>
            <person name="Fitzgerald M."/>
            <person name="Haas B."/>
            <person name="Abouelleil A."/>
            <person name="Alvarado L."/>
            <person name="Arachchi H.M."/>
            <person name="Berlin A."/>
            <person name="Chapman S.B."/>
            <person name="Gearin G."/>
            <person name="Goldberg J."/>
            <person name="Griggs A."/>
            <person name="Gujja S."/>
            <person name="Hansen M."/>
            <person name="Heiman D."/>
            <person name="Howarth C."/>
            <person name="Larimer J."/>
            <person name="Lui A."/>
            <person name="MacDonald P.J.P."/>
            <person name="McCowen C."/>
            <person name="Montmayeur A."/>
            <person name="Murphy C."/>
            <person name="Neiman D."/>
            <person name="Pearson M."/>
            <person name="Priest M."/>
            <person name="Roberts A."/>
            <person name="Saif S."/>
            <person name="Shea T."/>
            <person name="Sisk P."/>
            <person name="Stolte C."/>
            <person name="Sykes S."/>
            <person name="Wortman J."/>
            <person name="Nusbaum C."/>
            <person name="Birren B."/>
        </authorList>
    </citation>
    <scope>NUCLEOTIDE SEQUENCE [LARGE SCALE GENOMIC DNA]</scope>
    <source>
        <strain evidence="1 2">OT 569</strain>
    </source>
</reference>
<dbReference type="AlphaFoldDB" id="M2NFU1"/>
<sequence length="155" mass="18314">MNDLSEGYMIKEDHLYAIVDILKIKQFICDFLELNHNKEFTLNLSYGLKTYQLTGLNKAMLDAFFSMNRDILIHDGTVSFSLSTNQDHFKISNNELYFYSGYYVKKYRKLLEKYHIRKVNQLNYKPQYISSYCSKDGNSIIDIIETLKMIGMKEI</sequence>
<evidence type="ECO:0000313" key="2">
    <source>
        <dbReference type="Proteomes" id="UP000011758"/>
    </source>
</evidence>